<dbReference type="EMBL" id="CAJQZP010001368">
    <property type="protein sequence ID" value="CAG5042366.1"/>
    <property type="molecule type" value="Genomic_DNA"/>
</dbReference>
<sequence length="537" mass="61960">MSRMAKRYQGVRARQILNILRGLANNTQLQTSSSNSDMPEQLIPEKKTKASTNDYLRPKKRKVTKSYSLSNIPKYNHSMNQRRCSSVPPTITVQYRKQKDFHIYSDICSVGRGCSLSMSALTCDDTKEFGRKRCYSIPLSYFSINENTQMIEPEPSNLIVESSSYDGDYSGDDTDVTYCPSDLCLGSYTVQSWVKKSRNRVIPCQEVQNMARVKTPRSGTLRKLLTARSFLDNIPKLPSHYARKDSSKLYLEPIYRSLNDLYRQYKEHCTQNEEPVLSRFTFQKLFHDKNLSLYTLKKDMCDICSGHVVGNINTTDYEHHIRRKNRARQEKETDKKKATSGEFILLSMDLESVKVCPYITASALYFKTKLTCHNFTIYDLVTHQASCYWFDETCADLTASTFTSFVCDYLKRYCLPKPLPIVIYLDGCTYQNRNNIMVNALLNMSIEHEVSITQKYLEPGHTQMECDSVHAAIERKLKNREIHLPSDYITVMKEARIKPAPYEAIMINYDFAKDYSNKSTWRYSSIRPGRKAGASCC</sequence>
<dbReference type="Pfam" id="PF25273">
    <property type="entry name" value="DUF7869"/>
    <property type="match status" value="1"/>
</dbReference>
<dbReference type="AlphaFoldDB" id="A0A8S3XYA6"/>
<evidence type="ECO:0000313" key="3">
    <source>
        <dbReference type="EMBL" id="CAG5042366.1"/>
    </source>
</evidence>
<gene>
    <name evidence="3" type="ORF">PAPOLLO_LOCUS22394</name>
</gene>
<comment type="caution">
    <text evidence="3">The sequence shown here is derived from an EMBL/GenBank/DDBJ whole genome shotgun (WGS) entry which is preliminary data.</text>
</comment>
<reference evidence="3" key="1">
    <citation type="submission" date="2021-04" db="EMBL/GenBank/DDBJ databases">
        <authorList>
            <person name="Tunstrom K."/>
        </authorList>
    </citation>
    <scope>NUCLEOTIDE SEQUENCE</scope>
</reference>
<dbReference type="PANTHER" id="PTHR10773">
    <property type="entry name" value="DNA-DIRECTED RNA POLYMERASES I, II, AND III SUBUNIT RPABC2"/>
    <property type="match status" value="1"/>
</dbReference>
<accession>A0A8S3XYA6</accession>
<evidence type="ECO:0000259" key="2">
    <source>
        <dbReference type="Pfam" id="PF25273"/>
    </source>
</evidence>
<feature type="region of interest" description="Disordered" evidence="1">
    <location>
        <begin position="28"/>
        <end position="51"/>
    </location>
</feature>
<dbReference type="OrthoDB" id="7367179at2759"/>
<evidence type="ECO:0000256" key="1">
    <source>
        <dbReference type="SAM" id="MobiDB-lite"/>
    </source>
</evidence>
<dbReference type="Proteomes" id="UP000691718">
    <property type="component" value="Unassembled WGS sequence"/>
</dbReference>
<proteinExistence type="predicted"/>
<protein>
    <submittedName>
        <fullName evidence="3">(apollo) hypothetical protein</fullName>
    </submittedName>
</protein>
<keyword evidence="4" id="KW-1185">Reference proteome</keyword>
<name>A0A8S3XYA6_PARAO</name>
<feature type="domain" description="DUF7869" evidence="2">
    <location>
        <begin position="395"/>
        <end position="511"/>
    </location>
</feature>
<organism evidence="3 4">
    <name type="scientific">Parnassius apollo</name>
    <name type="common">Apollo butterfly</name>
    <name type="synonym">Papilio apollo</name>
    <dbReference type="NCBI Taxonomy" id="110799"/>
    <lineage>
        <taxon>Eukaryota</taxon>
        <taxon>Metazoa</taxon>
        <taxon>Ecdysozoa</taxon>
        <taxon>Arthropoda</taxon>
        <taxon>Hexapoda</taxon>
        <taxon>Insecta</taxon>
        <taxon>Pterygota</taxon>
        <taxon>Neoptera</taxon>
        <taxon>Endopterygota</taxon>
        <taxon>Lepidoptera</taxon>
        <taxon>Glossata</taxon>
        <taxon>Ditrysia</taxon>
        <taxon>Papilionoidea</taxon>
        <taxon>Papilionidae</taxon>
        <taxon>Parnassiinae</taxon>
        <taxon>Parnassini</taxon>
        <taxon>Parnassius</taxon>
        <taxon>Parnassius</taxon>
    </lineage>
</organism>
<dbReference type="InterPro" id="IPR057191">
    <property type="entry name" value="DUF7869"/>
</dbReference>
<dbReference type="PANTHER" id="PTHR10773:SF19">
    <property type="match status" value="1"/>
</dbReference>
<evidence type="ECO:0000313" key="4">
    <source>
        <dbReference type="Proteomes" id="UP000691718"/>
    </source>
</evidence>